<accession>A0A9I9E4S4</accession>
<evidence type="ECO:0000313" key="1">
    <source>
        <dbReference type="EnsemblPlants" id="MELO3C028719.2.1"/>
    </source>
</evidence>
<dbReference type="AlphaFoldDB" id="A0A9I9E4S4"/>
<reference evidence="1" key="1">
    <citation type="submission" date="2023-03" db="UniProtKB">
        <authorList>
            <consortium name="EnsemblPlants"/>
        </authorList>
    </citation>
    <scope>IDENTIFICATION</scope>
</reference>
<dbReference type="EnsemblPlants" id="MELO3C028719.2.1">
    <property type="protein sequence ID" value="MELO3C028719.2.1"/>
    <property type="gene ID" value="MELO3C028719.2"/>
</dbReference>
<name>A0A9I9E4S4_CUCME</name>
<organism evidence="1">
    <name type="scientific">Cucumis melo</name>
    <name type="common">Muskmelon</name>
    <dbReference type="NCBI Taxonomy" id="3656"/>
    <lineage>
        <taxon>Eukaryota</taxon>
        <taxon>Viridiplantae</taxon>
        <taxon>Streptophyta</taxon>
        <taxon>Embryophyta</taxon>
        <taxon>Tracheophyta</taxon>
        <taxon>Spermatophyta</taxon>
        <taxon>Magnoliopsida</taxon>
        <taxon>eudicotyledons</taxon>
        <taxon>Gunneridae</taxon>
        <taxon>Pentapetalae</taxon>
        <taxon>rosids</taxon>
        <taxon>fabids</taxon>
        <taxon>Cucurbitales</taxon>
        <taxon>Cucurbitaceae</taxon>
        <taxon>Benincaseae</taxon>
        <taxon>Cucumis</taxon>
    </lineage>
</organism>
<sequence length="37" mass="4516">MSAEVEKTLEETRWETFSRRVTNKESGITFSRRFLHR</sequence>
<dbReference type="Gramene" id="MELO3C028719.2.1">
    <property type="protein sequence ID" value="MELO3C028719.2.1"/>
    <property type="gene ID" value="MELO3C028719.2"/>
</dbReference>
<protein>
    <submittedName>
        <fullName evidence="1">Uncharacterized protein</fullName>
    </submittedName>
</protein>
<proteinExistence type="predicted"/>